<name>A0A4S8IDN0_MUSBA</name>
<proteinExistence type="predicted"/>
<dbReference type="Pfam" id="PF06764">
    <property type="entry name" value="DUF1223"/>
    <property type="match status" value="1"/>
</dbReference>
<dbReference type="PANTHER" id="PTHR36057">
    <property type="match status" value="1"/>
</dbReference>
<dbReference type="SUPFAM" id="SSF52833">
    <property type="entry name" value="Thioredoxin-like"/>
    <property type="match status" value="1"/>
</dbReference>
<gene>
    <name evidence="1" type="ORF">C4D60_Mb09t02660</name>
</gene>
<dbReference type="EMBL" id="PYDT01000010">
    <property type="protein sequence ID" value="THU46221.1"/>
    <property type="molecule type" value="Genomic_DNA"/>
</dbReference>
<dbReference type="AlphaFoldDB" id="A0A4S8IDN0"/>
<dbReference type="InterPro" id="IPR036249">
    <property type="entry name" value="Thioredoxin-like_sf"/>
</dbReference>
<dbReference type="InterPro" id="IPR010634">
    <property type="entry name" value="DUF1223"/>
</dbReference>
<dbReference type="STRING" id="52838.A0A4S8IDN0"/>
<protein>
    <recommendedName>
        <fullName evidence="3">Thioredoxin-like fold domain-containing protein</fullName>
    </recommendedName>
</protein>
<evidence type="ECO:0008006" key="3">
    <source>
        <dbReference type="Google" id="ProtNLM"/>
    </source>
</evidence>
<sequence>MAFKQRTEVQLCWHGCLPHRSETTTKHEGPIIIRARSSSTTESCGHHPRLFPSLPFLVPPTLCIGVSGISPSSSRFRHPPPVFFLSFVIIGDLQGVKASFFTLRSAMAPRLFACFGRGCGRATSSSESPEANATVDLNVEEQRRMGPVLVELFSSQGCGTSPEAEAVAMQLGRGELVGDLPPVAVLGFHVEYWDYRGWKDPFGSSIWTVRQKAYVDALHLDTLYTPQVVVNGRAQCVGTDLDAISAALRSVPRFPSPTMQATFQKPTPDTLQVSFTGALRSKGVGRADVMVALYESGLVTECDNGENKGRVLTNNYVVRRLEKLVSVKGISPKKILSASLQFTLWDGFNAATCGLLLFVQNASLHTFGVQQFQIPQDIL</sequence>
<evidence type="ECO:0000313" key="1">
    <source>
        <dbReference type="EMBL" id="THU46221.1"/>
    </source>
</evidence>
<accession>A0A4S8IDN0</accession>
<reference evidence="1 2" key="1">
    <citation type="journal article" date="2019" name="Nat. Plants">
        <title>Genome sequencing of Musa balbisiana reveals subgenome evolution and function divergence in polyploid bananas.</title>
        <authorList>
            <person name="Yao X."/>
        </authorList>
    </citation>
    <scope>NUCLEOTIDE SEQUENCE [LARGE SCALE GENOMIC DNA]</scope>
    <source>
        <strain evidence="2">cv. DH-PKW</strain>
        <tissue evidence="1">Leaves</tissue>
    </source>
</reference>
<dbReference type="Proteomes" id="UP000317650">
    <property type="component" value="Chromosome 9"/>
</dbReference>
<dbReference type="PANTHER" id="PTHR36057:SF1">
    <property type="entry name" value="LIPOPROTEIN LIPID ATTACHMENT SITE-LIKE PROTEIN, PUTATIVE (DUF1223)-RELATED"/>
    <property type="match status" value="1"/>
</dbReference>
<comment type="caution">
    <text evidence="1">The sequence shown here is derived from an EMBL/GenBank/DDBJ whole genome shotgun (WGS) entry which is preliminary data.</text>
</comment>
<keyword evidence="2" id="KW-1185">Reference proteome</keyword>
<organism evidence="1 2">
    <name type="scientific">Musa balbisiana</name>
    <name type="common">Banana</name>
    <dbReference type="NCBI Taxonomy" id="52838"/>
    <lineage>
        <taxon>Eukaryota</taxon>
        <taxon>Viridiplantae</taxon>
        <taxon>Streptophyta</taxon>
        <taxon>Embryophyta</taxon>
        <taxon>Tracheophyta</taxon>
        <taxon>Spermatophyta</taxon>
        <taxon>Magnoliopsida</taxon>
        <taxon>Liliopsida</taxon>
        <taxon>Zingiberales</taxon>
        <taxon>Musaceae</taxon>
        <taxon>Musa</taxon>
    </lineage>
</organism>
<evidence type="ECO:0000313" key="2">
    <source>
        <dbReference type="Proteomes" id="UP000317650"/>
    </source>
</evidence>